<evidence type="ECO:0000256" key="2">
    <source>
        <dbReference type="SAM" id="MobiDB-lite"/>
    </source>
</evidence>
<sequence length="728" mass="79055">MSLPTPPLTPKTFPSIAAAMSGASTGATYPFGGPRTRAQSRRSPLSSPLASPDDFSVPPALETVPELEMPEASLSFTGLDKPSSDDAEHQWRPGMTAGQRDAREAWLSEARGRKGLRIVIVTENFLPKVDGVTRTLARLLEHLEREGHSCMLLGPETSMSHYASHPLVGTAGVPLVVYPGLKLNFLRPKFMRVIQDFQPDVIHFVDPIWLGAQTLMAMELGWAGEDWVGEGGPAIGTGISGAVVASYHTNLATYATLFGMAWLEPIMWRFQSWLYSKTLLTLCPSPSTKHMLESQGFNDVRLWPRGVDLSQFGPSKRSAEMRALWGVGEAPGRVAAVAPVGEKDKSKAHGTHHTGRKPSLPLTPPASPIVVAAGTGLHFAEPEPISSSSGPTRVVLLYVGRVSWEKNLILLLKAYGRLSHHLPAGFPIPKLVFVGDGPARSELESICSEAGYDATFMGHRQGEELAACYASADVFAFPSFTETFGQVVLEALASGLPVIGLDAEGTRDLVQHGETGLLLPLPSEAVVKQNLSRTWPTICRNTNHPLFGACADNYAALLAQAATQHTLRATMSARACTEGIKGFTWWDAMERCVDGYRESMRTARAARQVNITIPDRESDSEAATTAVPASTSPSPRISRVNRALSKRLANRPRAEHAPVEVLSPRRRRHVSSLLKSDTAETLWHLKTVAKALLAAMVLWLIWTHHLASKGRELDWEEVFFVPSQAVSA</sequence>
<keyword evidence="1" id="KW-0328">Glycosyltransferase</keyword>
<evidence type="ECO:0000259" key="3">
    <source>
        <dbReference type="Pfam" id="PF00534"/>
    </source>
</evidence>
<evidence type="ECO:0000313" key="5">
    <source>
        <dbReference type="EMBL" id="WOO82868.1"/>
    </source>
</evidence>
<feature type="compositionally biased region" description="Low complexity" evidence="2">
    <location>
        <begin position="41"/>
        <end position="52"/>
    </location>
</feature>
<keyword evidence="5" id="KW-0808">Transferase</keyword>
<evidence type="ECO:0000259" key="4">
    <source>
        <dbReference type="Pfam" id="PF13439"/>
    </source>
</evidence>
<dbReference type="InterPro" id="IPR050194">
    <property type="entry name" value="Glycosyltransferase_grp1"/>
</dbReference>
<dbReference type="PANTHER" id="PTHR45947:SF3">
    <property type="entry name" value="SULFOQUINOVOSYL TRANSFERASE SQD2"/>
    <property type="match status" value="1"/>
</dbReference>
<dbReference type="GO" id="GO:0016757">
    <property type="term" value="F:glycosyltransferase activity"/>
    <property type="evidence" value="ECO:0007669"/>
    <property type="project" value="UniProtKB-KW"/>
</dbReference>
<feature type="domain" description="Glycosyl transferase family 1" evidence="3">
    <location>
        <begin position="391"/>
        <end position="522"/>
    </location>
</feature>
<dbReference type="InterPro" id="IPR001296">
    <property type="entry name" value="Glyco_trans_1"/>
</dbReference>
<feature type="region of interest" description="Disordered" evidence="2">
    <location>
        <begin position="341"/>
        <end position="365"/>
    </location>
</feature>
<dbReference type="Gene3D" id="3.40.50.2000">
    <property type="entry name" value="Glycogen Phosphorylase B"/>
    <property type="match status" value="2"/>
</dbReference>
<dbReference type="EMBL" id="CP086717">
    <property type="protein sequence ID" value="WOO82868.1"/>
    <property type="molecule type" value="Genomic_DNA"/>
</dbReference>
<keyword evidence="6" id="KW-1185">Reference proteome</keyword>
<gene>
    <name evidence="5" type="primary">SQD2</name>
    <name evidence="5" type="ORF">LOC62_04G006350</name>
</gene>
<feature type="region of interest" description="Disordered" evidence="2">
    <location>
        <begin position="75"/>
        <end position="98"/>
    </location>
</feature>
<dbReference type="Pfam" id="PF13439">
    <property type="entry name" value="Glyco_transf_4"/>
    <property type="match status" value="1"/>
</dbReference>
<evidence type="ECO:0000313" key="6">
    <source>
        <dbReference type="Proteomes" id="UP000827549"/>
    </source>
</evidence>
<name>A0AAF0YG17_9TREE</name>
<feature type="region of interest" description="Disordered" evidence="2">
    <location>
        <begin position="1"/>
        <end position="60"/>
    </location>
</feature>
<proteinExistence type="predicted"/>
<dbReference type="CDD" id="cd03814">
    <property type="entry name" value="GT4-like"/>
    <property type="match status" value="1"/>
</dbReference>
<dbReference type="SUPFAM" id="SSF53756">
    <property type="entry name" value="UDP-Glycosyltransferase/glycogen phosphorylase"/>
    <property type="match status" value="1"/>
</dbReference>
<dbReference type="RefSeq" id="XP_062628900.1">
    <property type="nucleotide sequence ID" value="XM_062772916.1"/>
</dbReference>
<organism evidence="5 6">
    <name type="scientific">Vanrija pseudolonga</name>
    <dbReference type="NCBI Taxonomy" id="143232"/>
    <lineage>
        <taxon>Eukaryota</taxon>
        <taxon>Fungi</taxon>
        <taxon>Dikarya</taxon>
        <taxon>Basidiomycota</taxon>
        <taxon>Agaricomycotina</taxon>
        <taxon>Tremellomycetes</taxon>
        <taxon>Trichosporonales</taxon>
        <taxon>Trichosporonaceae</taxon>
        <taxon>Vanrija</taxon>
    </lineage>
</organism>
<accession>A0AAF0YG17</accession>
<dbReference type="Pfam" id="PF00534">
    <property type="entry name" value="Glycos_transf_1"/>
    <property type="match status" value="1"/>
</dbReference>
<dbReference type="PANTHER" id="PTHR45947">
    <property type="entry name" value="SULFOQUINOVOSYL TRANSFERASE SQD2"/>
    <property type="match status" value="1"/>
</dbReference>
<feature type="compositionally biased region" description="Low complexity" evidence="2">
    <location>
        <begin position="17"/>
        <end position="28"/>
    </location>
</feature>
<feature type="compositionally biased region" description="Basic and acidic residues" evidence="2">
    <location>
        <begin position="82"/>
        <end position="91"/>
    </location>
</feature>
<feature type="compositionally biased region" description="Low complexity" evidence="2">
    <location>
        <begin position="622"/>
        <end position="635"/>
    </location>
</feature>
<reference evidence="5" key="1">
    <citation type="submission" date="2023-10" db="EMBL/GenBank/DDBJ databases">
        <authorList>
            <person name="Noh H."/>
        </authorList>
    </citation>
    <scope>NUCLEOTIDE SEQUENCE</scope>
    <source>
        <strain evidence="5">DUCC4014</strain>
    </source>
</reference>
<evidence type="ECO:0000256" key="1">
    <source>
        <dbReference type="ARBA" id="ARBA00022676"/>
    </source>
</evidence>
<dbReference type="InterPro" id="IPR028098">
    <property type="entry name" value="Glyco_trans_4-like_N"/>
</dbReference>
<dbReference type="AlphaFoldDB" id="A0AAF0YG17"/>
<protein>
    <submittedName>
        <fullName evidence="5">Sulfoquinovosyl transferase SQD2</fullName>
    </submittedName>
</protein>
<feature type="region of interest" description="Disordered" evidence="2">
    <location>
        <begin position="615"/>
        <end position="636"/>
    </location>
</feature>
<feature type="domain" description="Glycosyltransferase subfamily 4-like N-terminal" evidence="4">
    <location>
        <begin position="129"/>
        <end position="310"/>
    </location>
</feature>
<dbReference type="GeneID" id="87809574"/>
<dbReference type="Proteomes" id="UP000827549">
    <property type="component" value="Chromosome 4"/>
</dbReference>